<dbReference type="GO" id="GO:0008234">
    <property type="term" value="F:cysteine-type peptidase activity"/>
    <property type="evidence" value="ECO:0007669"/>
    <property type="project" value="InterPro"/>
</dbReference>
<dbReference type="RefSeq" id="XP_068356870.1">
    <property type="nucleotide sequence ID" value="XM_068493169.1"/>
</dbReference>
<keyword evidence="6" id="KW-1185">Reference proteome</keyword>
<protein>
    <submittedName>
        <fullName evidence="5">Clan CA, family C1, cathepsin L-like cysteine peptidase</fullName>
    </submittedName>
</protein>
<reference evidence="5" key="1">
    <citation type="submission" date="2016-10" db="EMBL/GenBank/DDBJ databases">
        <authorList>
            <person name="Benchimol M."/>
            <person name="Almeida L.G."/>
            <person name="Vasconcelos A.T."/>
            <person name="Perreira-Neves A."/>
            <person name="Rosa I.A."/>
            <person name="Tasca T."/>
            <person name="Bogo M.R."/>
            <person name="de Souza W."/>
        </authorList>
    </citation>
    <scope>NUCLEOTIDE SEQUENCE [LARGE SCALE GENOMIC DNA]</scope>
    <source>
        <strain evidence="5">K</strain>
    </source>
</reference>
<dbReference type="PRINTS" id="PR00705">
    <property type="entry name" value="PAPAIN"/>
</dbReference>
<evidence type="ECO:0000256" key="2">
    <source>
        <dbReference type="ARBA" id="ARBA00023157"/>
    </source>
</evidence>
<dbReference type="InterPro" id="IPR038765">
    <property type="entry name" value="Papain-like_cys_pep_sf"/>
</dbReference>
<feature type="domain" description="Cathepsin propeptide inhibitor" evidence="4">
    <location>
        <begin position="22"/>
        <end position="77"/>
    </location>
</feature>
<comment type="caution">
    <text evidence="5">The sequence shown here is derived from an EMBL/GenBank/DDBJ whole genome shotgun (WGS) entry which is preliminary data.</text>
</comment>
<dbReference type="FunFam" id="3.90.70.10:FF:000039">
    <property type="entry name" value="Cysteine proteinase 2, putative"/>
    <property type="match status" value="1"/>
</dbReference>
<dbReference type="PANTHER" id="PTHR12411">
    <property type="entry name" value="CYSTEINE PROTEASE FAMILY C1-RELATED"/>
    <property type="match status" value="1"/>
</dbReference>
<dbReference type="GeneID" id="94827873"/>
<dbReference type="Proteomes" id="UP000179807">
    <property type="component" value="Unassembled WGS sequence"/>
</dbReference>
<dbReference type="EMBL" id="MLAK01000816">
    <property type="protein sequence ID" value="OHT03734.1"/>
    <property type="molecule type" value="Genomic_DNA"/>
</dbReference>
<dbReference type="InterPro" id="IPR013201">
    <property type="entry name" value="Prot_inhib_I29"/>
</dbReference>
<dbReference type="PROSITE" id="PS00139">
    <property type="entry name" value="THIOL_PROTEASE_CYS"/>
    <property type="match status" value="1"/>
</dbReference>
<dbReference type="Gene3D" id="3.90.70.10">
    <property type="entry name" value="Cysteine proteinases"/>
    <property type="match status" value="1"/>
</dbReference>
<dbReference type="InterPro" id="IPR039417">
    <property type="entry name" value="Peptidase_C1A_papain-like"/>
</dbReference>
<dbReference type="SMART" id="SM00645">
    <property type="entry name" value="Pept_C1"/>
    <property type="match status" value="1"/>
</dbReference>
<evidence type="ECO:0000256" key="1">
    <source>
        <dbReference type="ARBA" id="ARBA00008455"/>
    </source>
</evidence>
<dbReference type="AlphaFoldDB" id="A0A1J4K1W6"/>
<proteinExistence type="inferred from homology"/>
<accession>A0A1J4K1W6</accession>
<comment type="similarity">
    <text evidence="1">Belongs to the peptidase C1 family.</text>
</comment>
<dbReference type="SMART" id="SM00848">
    <property type="entry name" value="Inhibitor_I29"/>
    <property type="match status" value="1"/>
</dbReference>
<dbReference type="InterPro" id="IPR013128">
    <property type="entry name" value="Peptidase_C1A"/>
</dbReference>
<dbReference type="InterPro" id="IPR025661">
    <property type="entry name" value="Pept_asp_AS"/>
</dbReference>
<evidence type="ECO:0000259" key="3">
    <source>
        <dbReference type="SMART" id="SM00645"/>
    </source>
</evidence>
<dbReference type="InterPro" id="IPR000668">
    <property type="entry name" value="Peptidase_C1A_C"/>
</dbReference>
<dbReference type="SUPFAM" id="SSF54001">
    <property type="entry name" value="Cysteine proteinases"/>
    <property type="match status" value="1"/>
</dbReference>
<dbReference type="PROSITE" id="PS00640">
    <property type="entry name" value="THIOL_PROTEASE_ASN"/>
    <property type="match status" value="1"/>
</dbReference>
<dbReference type="Pfam" id="PF08246">
    <property type="entry name" value="Inhibitor_I29"/>
    <property type="match status" value="1"/>
</dbReference>
<evidence type="ECO:0000313" key="6">
    <source>
        <dbReference type="Proteomes" id="UP000179807"/>
    </source>
</evidence>
<dbReference type="InterPro" id="IPR000169">
    <property type="entry name" value="Pept_cys_AS"/>
</dbReference>
<evidence type="ECO:0000259" key="4">
    <source>
        <dbReference type="SMART" id="SM00848"/>
    </source>
</evidence>
<feature type="domain" description="Peptidase C1A papain C-terminal" evidence="3">
    <location>
        <begin position="100"/>
        <end position="314"/>
    </location>
</feature>
<dbReference type="GO" id="GO:0006508">
    <property type="term" value="P:proteolysis"/>
    <property type="evidence" value="ECO:0007669"/>
    <property type="project" value="InterPro"/>
</dbReference>
<dbReference type="OrthoDB" id="10253408at2759"/>
<evidence type="ECO:0000313" key="5">
    <source>
        <dbReference type="EMBL" id="OHT03734.1"/>
    </source>
</evidence>
<dbReference type="CDD" id="cd02248">
    <property type="entry name" value="Peptidase_C1A"/>
    <property type="match status" value="1"/>
</dbReference>
<gene>
    <name evidence="5" type="ORF">TRFO_06569</name>
</gene>
<organism evidence="5 6">
    <name type="scientific">Tritrichomonas foetus</name>
    <dbReference type="NCBI Taxonomy" id="1144522"/>
    <lineage>
        <taxon>Eukaryota</taxon>
        <taxon>Metamonada</taxon>
        <taxon>Parabasalia</taxon>
        <taxon>Tritrichomonadida</taxon>
        <taxon>Tritrichomonadidae</taxon>
        <taxon>Tritrichomonas</taxon>
    </lineage>
</organism>
<dbReference type="VEuPathDB" id="TrichDB:TRFO_06569"/>
<keyword evidence="2" id="KW-1015">Disulfide bond</keyword>
<sequence length="315" mass="34645">MFALLASFASCAYYLQHEEKSFLSWMRSTNQFFTGDEYQTRFGIFMANARLVQEHNAANGKFNVALNKFACYTPAEYKALLGFRMDLATRKAVKSTKKANADSLDWREKGVVNSIKDQAQCGSCWAFSAIQAAESANAISTGTLESYSEQNLVDCVTACYGCNGGLMDASYEYIVAKQGGKMNYESDYVYTALDGTCKFTQYTAVGSVSKYVNVAQGDEDDLASKCETYGPIAVAIDASNWSFQLYSGGIYDEKSCSSYSLDHGVGCVGYGVEGSTKYWIVRNSWGTSWGEKGYIRMIWKNNQCGIASMACVPVV</sequence>
<dbReference type="Pfam" id="PF00112">
    <property type="entry name" value="Peptidase_C1"/>
    <property type="match status" value="1"/>
</dbReference>
<name>A0A1J4K1W6_9EUKA</name>